<dbReference type="GO" id="GO:0070475">
    <property type="term" value="P:rRNA base methylation"/>
    <property type="evidence" value="ECO:0007669"/>
    <property type="project" value="TreeGrafter"/>
</dbReference>
<dbReference type="AlphaFoldDB" id="B4JUW9"/>
<dbReference type="NCBIfam" id="TIGR00006">
    <property type="entry name" value="16S rRNA (cytosine(1402)-N(4))-methyltransferase RsmH"/>
    <property type="match status" value="1"/>
</dbReference>
<dbReference type="GO" id="GO:0071424">
    <property type="term" value="F:rRNA (cytosine-N4-)-methyltransferase activity"/>
    <property type="evidence" value="ECO:0007669"/>
    <property type="project" value="TreeGrafter"/>
</dbReference>
<dbReference type="InParanoid" id="B4JUW9"/>
<dbReference type="InterPro" id="IPR002903">
    <property type="entry name" value="RsmH"/>
</dbReference>
<dbReference type="FunCoup" id="B4JUW9">
    <property type="interactions" value="640"/>
</dbReference>
<dbReference type="eggNOG" id="KOG2782">
    <property type="taxonomic scope" value="Eukaryota"/>
</dbReference>
<dbReference type="PhylomeDB" id="B4JUW9"/>
<dbReference type="InterPro" id="IPR023397">
    <property type="entry name" value="SAM-dep_MeTrfase_MraW_recog"/>
</dbReference>
<keyword evidence="4" id="KW-0949">S-adenosyl-L-methionine</keyword>
<name>B4JUW9_DROGR</name>
<dbReference type="OrthoDB" id="16290at2759"/>
<comment type="similarity">
    <text evidence="1">Belongs to the methyltransferase superfamily. RsmH family.</text>
</comment>
<organism evidence="6">
    <name type="scientific">Drosophila grimshawi</name>
    <name type="common">Hawaiian fruit fly</name>
    <name type="synonym">Idiomyia grimshawi</name>
    <dbReference type="NCBI Taxonomy" id="7222"/>
    <lineage>
        <taxon>Eukaryota</taxon>
        <taxon>Metazoa</taxon>
        <taxon>Ecdysozoa</taxon>
        <taxon>Arthropoda</taxon>
        <taxon>Hexapoda</taxon>
        <taxon>Insecta</taxon>
        <taxon>Pterygota</taxon>
        <taxon>Neoptera</taxon>
        <taxon>Endopterygota</taxon>
        <taxon>Diptera</taxon>
        <taxon>Brachycera</taxon>
        <taxon>Muscomorpha</taxon>
        <taxon>Ephydroidea</taxon>
        <taxon>Drosophilidae</taxon>
        <taxon>Drosophila</taxon>
        <taxon>Hawaiian Drosophila</taxon>
    </lineage>
</organism>
<dbReference type="PANTHER" id="PTHR11265">
    <property type="entry name" value="S-ADENOSYL-METHYLTRANSFERASE MRAW"/>
    <property type="match status" value="1"/>
</dbReference>
<dbReference type="STRING" id="7222.B4JUW9"/>
<keyword evidence="2" id="KW-0489">Methyltransferase</keyword>
<dbReference type="PANTHER" id="PTHR11265:SF0">
    <property type="entry name" value="12S RRNA N4-METHYLCYTIDINE METHYLTRANSFERASE"/>
    <property type="match status" value="1"/>
</dbReference>
<keyword evidence="6" id="KW-1185">Reference proteome</keyword>
<dbReference type="Gene3D" id="3.40.50.150">
    <property type="entry name" value="Vaccinia Virus protein VP39"/>
    <property type="match status" value="1"/>
</dbReference>
<dbReference type="EMBL" id="CH916374">
    <property type="protein sequence ID" value="EDV91289.1"/>
    <property type="molecule type" value="Genomic_DNA"/>
</dbReference>
<evidence type="ECO:0000256" key="4">
    <source>
        <dbReference type="ARBA" id="ARBA00022691"/>
    </source>
</evidence>
<dbReference type="SMR" id="B4JUW9"/>
<dbReference type="SUPFAM" id="SSF81799">
    <property type="entry name" value="Putative methyltransferase TM0872, insert domain"/>
    <property type="match status" value="1"/>
</dbReference>
<dbReference type="Gene3D" id="1.10.150.170">
    <property type="entry name" value="Putative methyltransferase TM0872, insert domain"/>
    <property type="match status" value="1"/>
</dbReference>
<dbReference type="Proteomes" id="UP000001070">
    <property type="component" value="Unassembled WGS sequence"/>
</dbReference>
<dbReference type="InterPro" id="IPR029063">
    <property type="entry name" value="SAM-dependent_MTases_sf"/>
</dbReference>
<evidence type="ECO:0000313" key="6">
    <source>
        <dbReference type="Proteomes" id="UP000001070"/>
    </source>
</evidence>
<dbReference type="CDD" id="cd02440">
    <property type="entry name" value="AdoMet_MTases"/>
    <property type="match status" value="1"/>
</dbReference>
<evidence type="ECO:0000313" key="5">
    <source>
        <dbReference type="EMBL" id="EDV91289.1"/>
    </source>
</evidence>
<dbReference type="HAMAP" id="MF_01007">
    <property type="entry name" value="16SrRNA_methyltr_H"/>
    <property type="match status" value="1"/>
</dbReference>
<dbReference type="HOGENOM" id="CLU_038422_1_0_1"/>
<dbReference type="PIRSF" id="PIRSF004486">
    <property type="entry name" value="MraW"/>
    <property type="match status" value="1"/>
</dbReference>
<dbReference type="SUPFAM" id="SSF53335">
    <property type="entry name" value="S-adenosyl-L-methionine-dependent methyltransferases"/>
    <property type="match status" value="1"/>
</dbReference>
<gene>
    <name evidence="5" type="primary">Dgri\GH14890</name>
    <name evidence="5" type="ORF">Dgri_GH14890</name>
</gene>
<evidence type="ECO:0000256" key="3">
    <source>
        <dbReference type="ARBA" id="ARBA00022679"/>
    </source>
</evidence>
<protein>
    <submittedName>
        <fullName evidence="5">GH14890</fullName>
    </submittedName>
</protein>
<sequence>MIQFLTRLRPIIAVQQQIRHCTVPVTPSTPTPTPVAAPHVPVLCQTAIEYLEPRPKGKYIDMTFGAGGHTRRLLDSCPEATVYALDRDPIAYELAQRLSQESAYAGRLVPLLGKFSDLPQLLTDRNVPRHSFDGILFDFGCSSMQFDEAARGFSIAHNGPLDMRMDCGRSGGVSAADVLARIEEADLARILRVYGEEKAAKKIARAIVEARGALQRIETTRQLAELVASVLGDGQRQDKLQRPAHLATKTFQALRIFVNNELNEINYGMLLAQEYLRAQGRLVAITFHSLEDTIVKRHINGNVIEGVANPLPLKYCGHDITHDPALLESFVQSNWQQLHRHVILPDATEIASNSRSRSAKLRAAIKIK</sequence>
<keyword evidence="3" id="KW-0808">Transferase</keyword>
<proteinExistence type="inferred from homology"/>
<dbReference type="OMA" id="NPAKRTF"/>
<reference evidence="5 6" key="1">
    <citation type="journal article" date="2007" name="Nature">
        <title>Evolution of genes and genomes on the Drosophila phylogeny.</title>
        <authorList>
            <consortium name="Drosophila 12 Genomes Consortium"/>
            <person name="Clark A.G."/>
            <person name="Eisen M.B."/>
            <person name="Smith D.R."/>
            <person name="Bergman C.M."/>
            <person name="Oliver B."/>
            <person name="Markow T.A."/>
            <person name="Kaufman T.C."/>
            <person name="Kellis M."/>
            <person name="Gelbart W."/>
            <person name="Iyer V.N."/>
            <person name="Pollard D.A."/>
            <person name="Sackton T.B."/>
            <person name="Larracuente A.M."/>
            <person name="Singh N.D."/>
            <person name="Abad J.P."/>
            <person name="Abt D.N."/>
            <person name="Adryan B."/>
            <person name="Aguade M."/>
            <person name="Akashi H."/>
            <person name="Anderson W.W."/>
            <person name="Aquadro C.F."/>
            <person name="Ardell D.H."/>
            <person name="Arguello R."/>
            <person name="Artieri C.G."/>
            <person name="Barbash D.A."/>
            <person name="Barker D."/>
            <person name="Barsanti P."/>
            <person name="Batterham P."/>
            <person name="Batzoglou S."/>
            <person name="Begun D."/>
            <person name="Bhutkar A."/>
            <person name="Blanco E."/>
            <person name="Bosak S.A."/>
            <person name="Bradley R.K."/>
            <person name="Brand A.D."/>
            <person name="Brent M.R."/>
            <person name="Brooks A.N."/>
            <person name="Brown R.H."/>
            <person name="Butlin R.K."/>
            <person name="Caggese C."/>
            <person name="Calvi B.R."/>
            <person name="Bernardo de Carvalho A."/>
            <person name="Caspi A."/>
            <person name="Castrezana S."/>
            <person name="Celniker S.E."/>
            <person name="Chang J.L."/>
            <person name="Chapple C."/>
            <person name="Chatterji S."/>
            <person name="Chinwalla A."/>
            <person name="Civetta A."/>
            <person name="Clifton S.W."/>
            <person name="Comeron J.M."/>
            <person name="Costello J.C."/>
            <person name="Coyne J.A."/>
            <person name="Daub J."/>
            <person name="David R.G."/>
            <person name="Delcher A.L."/>
            <person name="Delehaunty K."/>
            <person name="Do C.B."/>
            <person name="Ebling H."/>
            <person name="Edwards K."/>
            <person name="Eickbush T."/>
            <person name="Evans J.D."/>
            <person name="Filipski A."/>
            <person name="Findeiss S."/>
            <person name="Freyhult E."/>
            <person name="Fulton L."/>
            <person name="Fulton R."/>
            <person name="Garcia A.C."/>
            <person name="Gardiner A."/>
            <person name="Garfield D.A."/>
            <person name="Garvin B.E."/>
            <person name="Gibson G."/>
            <person name="Gilbert D."/>
            <person name="Gnerre S."/>
            <person name="Godfrey J."/>
            <person name="Good R."/>
            <person name="Gotea V."/>
            <person name="Gravely B."/>
            <person name="Greenberg A.J."/>
            <person name="Griffiths-Jones S."/>
            <person name="Gross S."/>
            <person name="Guigo R."/>
            <person name="Gustafson E.A."/>
            <person name="Haerty W."/>
            <person name="Hahn M.W."/>
            <person name="Halligan D.L."/>
            <person name="Halpern A.L."/>
            <person name="Halter G.M."/>
            <person name="Han M.V."/>
            <person name="Heger A."/>
            <person name="Hillier L."/>
            <person name="Hinrichs A.S."/>
            <person name="Holmes I."/>
            <person name="Hoskins R.A."/>
            <person name="Hubisz M.J."/>
            <person name="Hultmark D."/>
            <person name="Huntley M.A."/>
            <person name="Jaffe D.B."/>
            <person name="Jagadeeshan S."/>
            <person name="Jeck W.R."/>
            <person name="Johnson J."/>
            <person name="Jones C.D."/>
            <person name="Jordan W.C."/>
            <person name="Karpen G.H."/>
            <person name="Kataoka E."/>
            <person name="Keightley P.D."/>
            <person name="Kheradpour P."/>
            <person name="Kirkness E.F."/>
            <person name="Koerich L.B."/>
            <person name="Kristiansen K."/>
            <person name="Kudrna D."/>
            <person name="Kulathinal R.J."/>
            <person name="Kumar S."/>
            <person name="Kwok R."/>
            <person name="Lander E."/>
            <person name="Langley C.H."/>
            <person name="Lapoint R."/>
            <person name="Lazzaro B.P."/>
            <person name="Lee S.J."/>
            <person name="Levesque L."/>
            <person name="Li R."/>
            <person name="Lin C.F."/>
            <person name="Lin M.F."/>
            <person name="Lindblad-Toh K."/>
            <person name="Llopart A."/>
            <person name="Long M."/>
            <person name="Low L."/>
            <person name="Lozovsky E."/>
            <person name="Lu J."/>
            <person name="Luo M."/>
            <person name="Machado C.A."/>
            <person name="Makalowski W."/>
            <person name="Marzo M."/>
            <person name="Matsuda M."/>
            <person name="Matzkin L."/>
            <person name="McAllister B."/>
            <person name="McBride C.S."/>
            <person name="McKernan B."/>
            <person name="McKernan K."/>
            <person name="Mendez-Lago M."/>
            <person name="Minx P."/>
            <person name="Mollenhauer M.U."/>
            <person name="Montooth K."/>
            <person name="Mount S.M."/>
            <person name="Mu X."/>
            <person name="Myers E."/>
            <person name="Negre B."/>
            <person name="Newfeld S."/>
            <person name="Nielsen R."/>
            <person name="Noor M.A."/>
            <person name="O'Grady P."/>
            <person name="Pachter L."/>
            <person name="Papaceit M."/>
            <person name="Parisi M.J."/>
            <person name="Parisi M."/>
            <person name="Parts L."/>
            <person name="Pedersen J.S."/>
            <person name="Pesole G."/>
            <person name="Phillippy A.M."/>
            <person name="Ponting C.P."/>
            <person name="Pop M."/>
            <person name="Porcelli D."/>
            <person name="Powell J.R."/>
            <person name="Prohaska S."/>
            <person name="Pruitt K."/>
            <person name="Puig M."/>
            <person name="Quesneville H."/>
            <person name="Ram K.R."/>
            <person name="Rand D."/>
            <person name="Rasmussen M.D."/>
            <person name="Reed L.K."/>
            <person name="Reenan R."/>
            <person name="Reily A."/>
            <person name="Remington K.A."/>
            <person name="Rieger T.T."/>
            <person name="Ritchie M.G."/>
            <person name="Robin C."/>
            <person name="Rogers Y.H."/>
            <person name="Rohde C."/>
            <person name="Rozas J."/>
            <person name="Rubenfield M.J."/>
            <person name="Ruiz A."/>
            <person name="Russo S."/>
            <person name="Salzberg S.L."/>
            <person name="Sanchez-Gracia A."/>
            <person name="Saranga D.J."/>
            <person name="Sato H."/>
            <person name="Schaeffer S.W."/>
            <person name="Schatz M.C."/>
            <person name="Schlenke T."/>
            <person name="Schwartz R."/>
            <person name="Segarra C."/>
            <person name="Singh R.S."/>
            <person name="Sirot L."/>
            <person name="Sirota M."/>
            <person name="Sisneros N.B."/>
            <person name="Smith C.D."/>
            <person name="Smith T.F."/>
            <person name="Spieth J."/>
            <person name="Stage D.E."/>
            <person name="Stark A."/>
            <person name="Stephan W."/>
            <person name="Strausberg R.L."/>
            <person name="Strempel S."/>
            <person name="Sturgill D."/>
            <person name="Sutton G."/>
            <person name="Sutton G.G."/>
            <person name="Tao W."/>
            <person name="Teichmann S."/>
            <person name="Tobari Y.N."/>
            <person name="Tomimura Y."/>
            <person name="Tsolas J.M."/>
            <person name="Valente V.L."/>
            <person name="Venter E."/>
            <person name="Venter J.C."/>
            <person name="Vicario S."/>
            <person name="Vieira F.G."/>
            <person name="Vilella A.J."/>
            <person name="Villasante A."/>
            <person name="Walenz B."/>
            <person name="Wang J."/>
            <person name="Wasserman M."/>
            <person name="Watts T."/>
            <person name="Wilson D."/>
            <person name="Wilson R.K."/>
            <person name="Wing R.A."/>
            <person name="Wolfner M.F."/>
            <person name="Wong A."/>
            <person name="Wong G.K."/>
            <person name="Wu C.I."/>
            <person name="Wu G."/>
            <person name="Yamamoto D."/>
            <person name="Yang H.P."/>
            <person name="Yang S.P."/>
            <person name="Yorke J.A."/>
            <person name="Yoshida K."/>
            <person name="Zdobnov E."/>
            <person name="Zhang P."/>
            <person name="Zhang Y."/>
            <person name="Zimin A.V."/>
            <person name="Baldwin J."/>
            <person name="Abdouelleil A."/>
            <person name="Abdulkadir J."/>
            <person name="Abebe A."/>
            <person name="Abera B."/>
            <person name="Abreu J."/>
            <person name="Acer S.C."/>
            <person name="Aftuck L."/>
            <person name="Alexander A."/>
            <person name="An P."/>
            <person name="Anderson E."/>
            <person name="Anderson S."/>
            <person name="Arachi H."/>
            <person name="Azer M."/>
            <person name="Bachantsang P."/>
            <person name="Barry A."/>
            <person name="Bayul T."/>
            <person name="Berlin A."/>
            <person name="Bessette D."/>
            <person name="Bloom T."/>
            <person name="Blye J."/>
            <person name="Boguslavskiy L."/>
            <person name="Bonnet C."/>
            <person name="Boukhgalter B."/>
            <person name="Bourzgui I."/>
            <person name="Brown A."/>
            <person name="Cahill P."/>
            <person name="Channer S."/>
            <person name="Cheshatsang Y."/>
            <person name="Chuda L."/>
            <person name="Citroen M."/>
            <person name="Collymore A."/>
            <person name="Cooke P."/>
            <person name="Costello M."/>
            <person name="D'Aco K."/>
            <person name="Daza R."/>
            <person name="De Haan G."/>
            <person name="DeGray S."/>
            <person name="DeMaso C."/>
            <person name="Dhargay N."/>
            <person name="Dooley K."/>
            <person name="Dooley E."/>
            <person name="Doricent M."/>
            <person name="Dorje P."/>
            <person name="Dorjee K."/>
            <person name="Dupes A."/>
            <person name="Elong R."/>
            <person name="Falk J."/>
            <person name="Farina A."/>
            <person name="Faro S."/>
            <person name="Ferguson D."/>
            <person name="Fisher S."/>
            <person name="Foley C.D."/>
            <person name="Franke A."/>
            <person name="Friedrich D."/>
            <person name="Gadbois L."/>
            <person name="Gearin G."/>
            <person name="Gearin C.R."/>
            <person name="Giannoukos G."/>
            <person name="Goode T."/>
            <person name="Graham J."/>
            <person name="Grandbois E."/>
            <person name="Grewal S."/>
            <person name="Gyaltsen K."/>
            <person name="Hafez N."/>
            <person name="Hagos B."/>
            <person name="Hall J."/>
            <person name="Henson C."/>
            <person name="Hollinger A."/>
            <person name="Honan T."/>
            <person name="Huard M.D."/>
            <person name="Hughes L."/>
            <person name="Hurhula B."/>
            <person name="Husby M.E."/>
            <person name="Kamat A."/>
            <person name="Kanga B."/>
            <person name="Kashin S."/>
            <person name="Khazanovich D."/>
            <person name="Kisner P."/>
            <person name="Lance K."/>
            <person name="Lara M."/>
            <person name="Lee W."/>
            <person name="Lennon N."/>
            <person name="Letendre F."/>
            <person name="LeVine R."/>
            <person name="Lipovsky A."/>
            <person name="Liu X."/>
            <person name="Liu J."/>
            <person name="Liu S."/>
            <person name="Lokyitsang T."/>
            <person name="Lokyitsang Y."/>
            <person name="Lubonja R."/>
            <person name="Lui A."/>
            <person name="MacDonald P."/>
            <person name="Magnisalis V."/>
            <person name="Maru K."/>
            <person name="Matthews C."/>
            <person name="McCusker W."/>
            <person name="McDonough S."/>
            <person name="Mehta T."/>
            <person name="Meldrim J."/>
            <person name="Meneus L."/>
            <person name="Mihai O."/>
            <person name="Mihalev A."/>
            <person name="Mihova T."/>
            <person name="Mittelman R."/>
            <person name="Mlenga V."/>
            <person name="Montmayeur A."/>
            <person name="Mulrain L."/>
            <person name="Navidi A."/>
            <person name="Naylor J."/>
            <person name="Negash T."/>
            <person name="Nguyen T."/>
            <person name="Nguyen N."/>
            <person name="Nicol R."/>
            <person name="Norbu C."/>
            <person name="Norbu N."/>
            <person name="Novod N."/>
            <person name="O'Neill B."/>
            <person name="Osman S."/>
            <person name="Markiewicz E."/>
            <person name="Oyono O.L."/>
            <person name="Patti C."/>
            <person name="Phunkhang P."/>
            <person name="Pierre F."/>
            <person name="Priest M."/>
            <person name="Raghuraman S."/>
            <person name="Rege F."/>
            <person name="Reyes R."/>
            <person name="Rise C."/>
            <person name="Rogov P."/>
            <person name="Ross K."/>
            <person name="Ryan E."/>
            <person name="Settipalli S."/>
            <person name="Shea T."/>
            <person name="Sherpa N."/>
            <person name="Shi L."/>
            <person name="Shih D."/>
            <person name="Sparrow T."/>
            <person name="Spaulding J."/>
            <person name="Stalker J."/>
            <person name="Stange-Thomann N."/>
            <person name="Stavropoulos S."/>
            <person name="Stone C."/>
            <person name="Strader C."/>
            <person name="Tesfaye S."/>
            <person name="Thomson T."/>
            <person name="Thoulutsang Y."/>
            <person name="Thoulutsang D."/>
            <person name="Topham K."/>
            <person name="Topping I."/>
            <person name="Tsamla T."/>
            <person name="Vassiliev H."/>
            <person name="Vo A."/>
            <person name="Wangchuk T."/>
            <person name="Wangdi T."/>
            <person name="Weiand M."/>
            <person name="Wilkinson J."/>
            <person name="Wilson A."/>
            <person name="Yadav S."/>
            <person name="Young G."/>
            <person name="Yu Q."/>
            <person name="Zembek L."/>
            <person name="Zhong D."/>
            <person name="Zimmer A."/>
            <person name="Zwirko Z."/>
            <person name="Jaffe D.B."/>
            <person name="Alvarez P."/>
            <person name="Brockman W."/>
            <person name="Butler J."/>
            <person name="Chin C."/>
            <person name="Gnerre S."/>
            <person name="Grabherr M."/>
            <person name="Kleber M."/>
            <person name="Mauceli E."/>
            <person name="MacCallum I."/>
        </authorList>
    </citation>
    <scope>NUCLEOTIDE SEQUENCE [LARGE SCALE GENOMIC DNA]</scope>
    <source>
        <strain evidence="6">Tucson 15287-2541.00</strain>
    </source>
</reference>
<evidence type="ECO:0000256" key="1">
    <source>
        <dbReference type="ARBA" id="ARBA00010396"/>
    </source>
</evidence>
<dbReference type="Pfam" id="PF01795">
    <property type="entry name" value="Methyltransf_5"/>
    <property type="match status" value="1"/>
</dbReference>
<accession>B4JUW9</accession>
<evidence type="ECO:0000256" key="2">
    <source>
        <dbReference type="ARBA" id="ARBA00022603"/>
    </source>
</evidence>